<dbReference type="OrthoDB" id="9799456at2"/>
<proteinExistence type="predicted"/>
<keyword evidence="1" id="KW-0812">Transmembrane</keyword>
<reference evidence="2 3" key="1">
    <citation type="submission" date="2018-07" db="EMBL/GenBank/DDBJ databases">
        <title>Comparative genomes isolates from brazilian mangrove.</title>
        <authorList>
            <person name="De Araujo J.E."/>
            <person name="Taketani R.G."/>
            <person name="Silva M.C.P."/>
            <person name="Lourenco M.V."/>
            <person name="Oliveira V.M."/>
            <person name="Andreote F.D."/>
        </authorList>
    </citation>
    <scope>NUCLEOTIDE SEQUENCE [LARGE SCALE GENOMIC DNA]</scope>
    <source>
        <strain evidence="2 3">HEX PRIS-MGV</strain>
    </source>
</reference>
<evidence type="ECO:0000256" key="1">
    <source>
        <dbReference type="SAM" id="Phobius"/>
    </source>
</evidence>
<keyword evidence="1" id="KW-1133">Transmembrane helix</keyword>
<dbReference type="Proteomes" id="UP000253562">
    <property type="component" value="Unassembled WGS sequence"/>
</dbReference>
<dbReference type="EMBL" id="QPEX01000034">
    <property type="protein sequence ID" value="RCS44617.1"/>
    <property type="molecule type" value="Genomic_DNA"/>
</dbReference>
<name>A0A368KRN3_9BACT</name>
<dbReference type="RefSeq" id="WP_114370121.1">
    <property type="nucleotide sequence ID" value="NZ_QPEX01000034.1"/>
</dbReference>
<dbReference type="InterPro" id="IPR009325">
    <property type="entry name" value="DUF983"/>
</dbReference>
<evidence type="ECO:0000313" key="2">
    <source>
        <dbReference type="EMBL" id="RCS44617.1"/>
    </source>
</evidence>
<comment type="caution">
    <text evidence="2">The sequence shown here is derived from an EMBL/GenBank/DDBJ whole genome shotgun (WGS) entry which is preliminary data.</text>
</comment>
<accession>A0A368KRN3</accession>
<keyword evidence="1" id="KW-0472">Membrane</keyword>
<sequence length="117" mass="13222">MPQLTTILARSLRLKCPCCGQGNVLRGWFGRPERCRSCGIVFERESGFFLGPMLFNGALTTIVTAIAMPIFFITNLYSREIILACGFGFGILFPLLFFPWARSLWLGLDEYFDPRAT</sequence>
<organism evidence="2 3">
    <name type="scientific">Bremerella cremea</name>
    <dbReference type="NCBI Taxonomy" id="1031537"/>
    <lineage>
        <taxon>Bacteria</taxon>
        <taxon>Pseudomonadati</taxon>
        <taxon>Planctomycetota</taxon>
        <taxon>Planctomycetia</taxon>
        <taxon>Pirellulales</taxon>
        <taxon>Pirellulaceae</taxon>
        <taxon>Bremerella</taxon>
    </lineage>
</organism>
<protein>
    <submittedName>
        <fullName evidence="2">DUF983 domain-containing protein</fullName>
    </submittedName>
</protein>
<gene>
    <name evidence="2" type="ORF">DTL42_16970</name>
</gene>
<feature type="transmembrane region" description="Helical" evidence="1">
    <location>
        <begin position="81"/>
        <end position="101"/>
    </location>
</feature>
<dbReference type="AlphaFoldDB" id="A0A368KRN3"/>
<dbReference type="Pfam" id="PF06170">
    <property type="entry name" value="DUF983"/>
    <property type="match status" value="1"/>
</dbReference>
<evidence type="ECO:0000313" key="3">
    <source>
        <dbReference type="Proteomes" id="UP000253562"/>
    </source>
</evidence>
<feature type="transmembrane region" description="Helical" evidence="1">
    <location>
        <begin position="53"/>
        <end position="74"/>
    </location>
</feature>